<evidence type="ECO:0000259" key="9">
    <source>
        <dbReference type="Pfam" id="PF12804"/>
    </source>
</evidence>
<gene>
    <name evidence="10" type="ORF">A3A91_01445</name>
</gene>
<evidence type="ECO:0000256" key="8">
    <source>
        <dbReference type="ARBA" id="ARBA00049628"/>
    </source>
</evidence>
<comment type="catalytic activity">
    <reaction evidence="7">
        <text>N-acetyl-alpha-D-glucosamine 1-phosphate + UTP + H(+) = UDP-N-acetyl-alpha-D-glucosamine + diphosphate</text>
        <dbReference type="Rhea" id="RHEA:13509"/>
        <dbReference type="ChEBI" id="CHEBI:15378"/>
        <dbReference type="ChEBI" id="CHEBI:33019"/>
        <dbReference type="ChEBI" id="CHEBI:46398"/>
        <dbReference type="ChEBI" id="CHEBI:57705"/>
        <dbReference type="ChEBI" id="CHEBI:57776"/>
        <dbReference type="EC" id="2.7.7.23"/>
    </reaction>
</comment>
<protein>
    <recommendedName>
        <fullName evidence="9">MobA-like NTP transferase domain-containing protein</fullName>
    </recommendedName>
</protein>
<comment type="catalytic activity">
    <reaction evidence="6">
        <text>alpha-D-glucosamine 1-phosphate + acetyl-CoA = N-acetyl-alpha-D-glucosamine 1-phosphate + CoA + H(+)</text>
        <dbReference type="Rhea" id="RHEA:13725"/>
        <dbReference type="ChEBI" id="CHEBI:15378"/>
        <dbReference type="ChEBI" id="CHEBI:57287"/>
        <dbReference type="ChEBI" id="CHEBI:57288"/>
        <dbReference type="ChEBI" id="CHEBI:57776"/>
        <dbReference type="ChEBI" id="CHEBI:58516"/>
        <dbReference type="EC" id="2.3.1.157"/>
    </reaction>
</comment>
<dbReference type="EMBL" id="MFUR01000001">
    <property type="protein sequence ID" value="OGI87559.1"/>
    <property type="molecule type" value="Genomic_DNA"/>
</dbReference>
<dbReference type="GO" id="GO:0019134">
    <property type="term" value="F:glucosamine-1-phosphate N-acetyltransferase activity"/>
    <property type="evidence" value="ECO:0007669"/>
    <property type="project" value="UniProtKB-EC"/>
</dbReference>
<sequence>MQKDIRIIILAGGKGTRMKGEVPKVLVQLNAKPMIKYVLESISKSGIDENPVVVVGHRREEIMQELGDKYNYAIQEEQLGTGHAIMIAESLLKNKSKNVMVLPSDHPFITTETIQKLANKHLESGAKITMATVKLPDFKDWRNVFYNSFSRIIRNEKNEITKDVQFRDTNDEEKKVTEINPIFFCFNANWLWKNLKKLQTNNDQKQYYQTDLIQIAMNQGEKIESIDIEPTEALAANSNEEFEVLKKFVPEI</sequence>
<dbReference type="AlphaFoldDB" id="A0A1F6X085"/>
<dbReference type="PANTHER" id="PTHR43584">
    <property type="entry name" value="NUCLEOTIDYL TRANSFERASE"/>
    <property type="match status" value="1"/>
</dbReference>
<dbReference type="InterPro" id="IPR029044">
    <property type="entry name" value="Nucleotide-diphossugar_trans"/>
</dbReference>
<name>A0A1F6X085_9BACT</name>
<evidence type="ECO:0000313" key="11">
    <source>
        <dbReference type="Proteomes" id="UP000177001"/>
    </source>
</evidence>
<dbReference type="SUPFAM" id="SSF53448">
    <property type="entry name" value="Nucleotide-diphospho-sugar transferases"/>
    <property type="match status" value="1"/>
</dbReference>
<evidence type="ECO:0000313" key="10">
    <source>
        <dbReference type="EMBL" id="OGI87559.1"/>
    </source>
</evidence>
<evidence type="ECO:0000256" key="7">
    <source>
        <dbReference type="ARBA" id="ARBA00048493"/>
    </source>
</evidence>
<comment type="similarity">
    <text evidence="2">In the N-terminal section; belongs to the N-acetylglucosamine-1-phosphate uridyltransferase family.</text>
</comment>
<reference evidence="10 11" key="1">
    <citation type="journal article" date="2016" name="Nat. Commun.">
        <title>Thousands of microbial genomes shed light on interconnected biogeochemical processes in an aquifer system.</title>
        <authorList>
            <person name="Anantharaman K."/>
            <person name="Brown C.T."/>
            <person name="Hug L.A."/>
            <person name="Sharon I."/>
            <person name="Castelle C.J."/>
            <person name="Probst A.J."/>
            <person name="Thomas B.C."/>
            <person name="Singh A."/>
            <person name="Wilkins M.J."/>
            <person name="Karaoz U."/>
            <person name="Brodie E.L."/>
            <person name="Williams K.H."/>
            <person name="Hubbard S.S."/>
            <person name="Banfield J.F."/>
        </authorList>
    </citation>
    <scope>NUCLEOTIDE SEQUENCE [LARGE SCALE GENOMIC DNA]</scope>
</reference>
<evidence type="ECO:0000256" key="4">
    <source>
        <dbReference type="ARBA" id="ARBA00022695"/>
    </source>
</evidence>
<organism evidence="10 11">
    <name type="scientific">Candidatus Nomurabacteria bacterium RIFCSPLOWO2_01_FULL_36_16</name>
    <dbReference type="NCBI Taxonomy" id="1801767"/>
    <lineage>
        <taxon>Bacteria</taxon>
        <taxon>Candidatus Nomuraibacteriota</taxon>
    </lineage>
</organism>
<dbReference type="Pfam" id="PF12804">
    <property type="entry name" value="NTP_transf_3"/>
    <property type="match status" value="1"/>
</dbReference>
<evidence type="ECO:0000256" key="3">
    <source>
        <dbReference type="ARBA" id="ARBA00022679"/>
    </source>
</evidence>
<comment type="similarity">
    <text evidence="1">In the C-terminal section; belongs to the transferase hexapeptide repeat family.</text>
</comment>
<evidence type="ECO:0000256" key="1">
    <source>
        <dbReference type="ARBA" id="ARBA00007707"/>
    </source>
</evidence>
<evidence type="ECO:0000256" key="2">
    <source>
        <dbReference type="ARBA" id="ARBA00007947"/>
    </source>
</evidence>
<evidence type="ECO:0000256" key="5">
    <source>
        <dbReference type="ARBA" id="ARBA00023315"/>
    </source>
</evidence>
<dbReference type="PANTHER" id="PTHR43584:SF3">
    <property type="entry name" value="BIFUNCTIONAL PROTEIN GLMU"/>
    <property type="match status" value="1"/>
</dbReference>
<feature type="domain" description="MobA-like NTP transferase" evidence="9">
    <location>
        <begin position="8"/>
        <end position="133"/>
    </location>
</feature>
<comment type="caution">
    <text evidence="10">The sequence shown here is derived from an EMBL/GenBank/DDBJ whole genome shotgun (WGS) entry which is preliminary data.</text>
</comment>
<keyword evidence="4" id="KW-0548">Nucleotidyltransferase</keyword>
<evidence type="ECO:0000256" key="6">
    <source>
        <dbReference type="ARBA" id="ARBA00048247"/>
    </source>
</evidence>
<proteinExistence type="inferred from homology"/>
<keyword evidence="3" id="KW-0808">Transferase</keyword>
<comment type="function">
    <text evidence="8">Catalyzes the last two sequential reactions in the de novo biosynthetic pathway for UDP-N-acetylglucosamine (UDP-GlcNAc). The C-terminal domain catalyzes the transfer of acetyl group from acetyl coenzyme A to glucosamine-1-phosphate (GlcN-1-P) to produce N-acetylglucosamine-1-phosphate (GlcNAc-1-P), which is converted into UDP-GlcNAc by the transfer of uridine 5-monophosphate (from uridine 5-triphosphate), a reaction catalyzed by the N-terminal domain.</text>
</comment>
<keyword evidence="5" id="KW-0012">Acyltransferase</keyword>
<dbReference type="GO" id="GO:0003977">
    <property type="term" value="F:UDP-N-acetylglucosamine diphosphorylase activity"/>
    <property type="evidence" value="ECO:0007669"/>
    <property type="project" value="UniProtKB-EC"/>
</dbReference>
<accession>A0A1F6X085</accession>
<dbReference type="Gene3D" id="3.90.550.10">
    <property type="entry name" value="Spore Coat Polysaccharide Biosynthesis Protein SpsA, Chain A"/>
    <property type="match status" value="1"/>
</dbReference>
<dbReference type="InterPro" id="IPR025877">
    <property type="entry name" value="MobA-like_NTP_Trfase"/>
</dbReference>
<dbReference type="InterPro" id="IPR050065">
    <property type="entry name" value="GlmU-like"/>
</dbReference>
<dbReference type="Proteomes" id="UP000177001">
    <property type="component" value="Unassembled WGS sequence"/>
</dbReference>